<evidence type="ECO:0000256" key="1">
    <source>
        <dbReference type="SAM" id="MobiDB-lite"/>
    </source>
</evidence>
<accession>A0A372JGB1</accession>
<protein>
    <submittedName>
        <fullName evidence="2">Uncharacterized protein</fullName>
    </submittedName>
</protein>
<dbReference type="EMBL" id="QURH01000592">
    <property type="protein sequence ID" value="RFU39042.1"/>
    <property type="molecule type" value="Genomic_DNA"/>
</dbReference>
<comment type="caution">
    <text evidence="2">The sequence shown here is derived from an EMBL/GenBank/DDBJ whole genome shotgun (WGS) entry which is preliminary data.</text>
</comment>
<gene>
    <name evidence="2" type="ORF">DZF91_24480</name>
</gene>
<feature type="non-terminal residue" evidence="2">
    <location>
        <position position="102"/>
    </location>
</feature>
<evidence type="ECO:0000313" key="3">
    <source>
        <dbReference type="Proteomes" id="UP000261811"/>
    </source>
</evidence>
<reference evidence="2 3" key="1">
    <citation type="submission" date="2018-08" db="EMBL/GenBank/DDBJ databases">
        <title>Actinomadura jelena sp. nov., a novel Actinomycete isolated from soil in Chad.</title>
        <authorList>
            <person name="Shi L."/>
        </authorList>
    </citation>
    <scope>NUCLEOTIDE SEQUENCE [LARGE SCALE GENOMIC DNA]</scope>
    <source>
        <strain evidence="2 3">NEAU-G17</strain>
    </source>
</reference>
<feature type="region of interest" description="Disordered" evidence="1">
    <location>
        <begin position="1"/>
        <end position="67"/>
    </location>
</feature>
<dbReference type="Proteomes" id="UP000261811">
    <property type="component" value="Unassembled WGS sequence"/>
</dbReference>
<sequence length="102" mass="9890">MTDRTGSGPSAGGSTDDDAYSAAPADRGPARGTSAGTESEADSGAVRASGGGTVPERVRDGDSGMDRATADGLAEMARGLVPVAERAARGASAAAEPVRVIA</sequence>
<proteinExistence type="predicted"/>
<name>A0A372JGB1_9ACTN</name>
<feature type="compositionally biased region" description="Basic and acidic residues" evidence="1">
    <location>
        <begin position="56"/>
        <end position="67"/>
    </location>
</feature>
<dbReference type="AlphaFoldDB" id="A0A372JGB1"/>
<evidence type="ECO:0000313" key="2">
    <source>
        <dbReference type="EMBL" id="RFU39042.1"/>
    </source>
</evidence>
<organism evidence="2 3">
    <name type="scientific">Actinomadura logoneensis</name>
    <dbReference type="NCBI Taxonomy" id="2293572"/>
    <lineage>
        <taxon>Bacteria</taxon>
        <taxon>Bacillati</taxon>
        <taxon>Actinomycetota</taxon>
        <taxon>Actinomycetes</taxon>
        <taxon>Streptosporangiales</taxon>
        <taxon>Thermomonosporaceae</taxon>
        <taxon>Actinomadura</taxon>
    </lineage>
</organism>
<keyword evidence="3" id="KW-1185">Reference proteome</keyword>